<dbReference type="Gene3D" id="1.20.81.30">
    <property type="entry name" value="Type II secretion system (T2SS), domain F"/>
    <property type="match status" value="2"/>
</dbReference>
<keyword evidence="5 7" id="KW-1133">Transmembrane helix</keyword>
<dbReference type="InterPro" id="IPR003004">
    <property type="entry name" value="GspF/PilC"/>
</dbReference>
<evidence type="ECO:0000256" key="7">
    <source>
        <dbReference type="SAM" id="Phobius"/>
    </source>
</evidence>
<keyword evidence="3" id="KW-1003">Cell membrane</keyword>
<evidence type="ECO:0000313" key="9">
    <source>
        <dbReference type="EMBL" id="OGG37749.1"/>
    </source>
</evidence>
<comment type="subcellular location">
    <subcellularLocation>
        <location evidence="1">Cell membrane</location>
        <topology evidence="1">Multi-pass membrane protein</topology>
    </subcellularLocation>
</comment>
<evidence type="ECO:0000259" key="8">
    <source>
        <dbReference type="Pfam" id="PF00482"/>
    </source>
</evidence>
<dbReference type="InterPro" id="IPR018076">
    <property type="entry name" value="T2SS_GspF_dom"/>
</dbReference>
<evidence type="ECO:0000256" key="4">
    <source>
        <dbReference type="ARBA" id="ARBA00022692"/>
    </source>
</evidence>
<keyword evidence="6 7" id="KW-0472">Membrane</keyword>
<dbReference type="EMBL" id="MFKH01000003">
    <property type="protein sequence ID" value="OGG37749.1"/>
    <property type="molecule type" value="Genomic_DNA"/>
</dbReference>
<evidence type="ECO:0000256" key="5">
    <source>
        <dbReference type="ARBA" id="ARBA00022989"/>
    </source>
</evidence>
<evidence type="ECO:0000256" key="3">
    <source>
        <dbReference type="ARBA" id="ARBA00022475"/>
    </source>
</evidence>
<comment type="similarity">
    <text evidence="2">Belongs to the GSP F family.</text>
</comment>
<dbReference type="Proteomes" id="UP000176273">
    <property type="component" value="Unassembled WGS sequence"/>
</dbReference>
<name>A0A1F6BLE9_9BACT</name>
<evidence type="ECO:0000313" key="10">
    <source>
        <dbReference type="Proteomes" id="UP000176273"/>
    </source>
</evidence>
<dbReference type="GO" id="GO:0005886">
    <property type="term" value="C:plasma membrane"/>
    <property type="evidence" value="ECO:0007669"/>
    <property type="project" value="UniProtKB-SubCell"/>
</dbReference>
<feature type="transmembrane region" description="Helical" evidence="7">
    <location>
        <begin position="194"/>
        <end position="224"/>
    </location>
</feature>
<feature type="transmembrane region" description="Helical" evidence="7">
    <location>
        <begin position="360"/>
        <end position="381"/>
    </location>
</feature>
<evidence type="ECO:0000256" key="6">
    <source>
        <dbReference type="ARBA" id="ARBA00023136"/>
    </source>
</evidence>
<feature type="transmembrane region" description="Helical" evidence="7">
    <location>
        <begin position="152"/>
        <end position="174"/>
    </location>
</feature>
<dbReference type="PANTHER" id="PTHR30012">
    <property type="entry name" value="GENERAL SECRETION PATHWAY PROTEIN"/>
    <property type="match status" value="1"/>
</dbReference>
<proteinExistence type="inferred from homology"/>
<dbReference type="PANTHER" id="PTHR30012:SF0">
    <property type="entry name" value="TYPE II SECRETION SYSTEM PROTEIN F-RELATED"/>
    <property type="match status" value="1"/>
</dbReference>
<feature type="domain" description="Type II secretion system protein GspF" evidence="8">
    <location>
        <begin position="53"/>
        <end position="175"/>
    </location>
</feature>
<dbReference type="Pfam" id="PF00482">
    <property type="entry name" value="T2SSF"/>
    <property type="match status" value="2"/>
</dbReference>
<feature type="domain" description="Type II secretion system protein GspF" evidence="8">
    <location>
        <begin position="256"/>
        <end position="379"/>
    </location>
</feature>
<dbReference type="STRING" id="1798468.A2110_02065"/>
<dbReference type="PRINTS" id="PR00812">
    <property type="entry name" value="BCTERIALGSPF"/>
</dbReference>
<sequence>MVENNVEADSVTEVLKILAAENLKPLSVTEIKGKGGREIFKGSINLEDQVFLFRYLSLMLRMGSNLLQAINILVDEFDKPAMRSFLMEVRAHLERGAPFYTAFEKYPRTFSSVHINLVKAGEVSGNLQQVCEDIAVSLTKEKQVKDQVKNALIYPAMLLTISVFILIFLVTFALPRIANVFLESGFEPPLFSKIVFTIGLFVSKIWFVLVGAGIAAIIGGVVAYKRSLFFKKFIWSLFTNIPVVREVVEKYALQRFASTLSSLIQAGLQITDAIDITADAVGNIELREALKRISHEGVSKGLTLGEAFRREPFFPKIVTNLVAISEKAGHVEEILETLGEFYIREVDNSIKRLVSFTEPVLLLLIGVVIGTIALAIIVPIYQLTTQF</sequence>
<evidence type="ECO:0000256" key="1">
    <source>
        <dbReference type="ARBA" id="ARBA00004651"/>
    </source>
</evidence>
<gene>
    <name evidence="9" type="ORF">A2110_02065</name>
</gene>
<organism evidence="9 10">
    <name type="scientific">Candidatus Jorgensenbacteria bacterium GWA1_54_12</name>
    <dbReference type="NCBI Taxonomy" id="1798468"/>
    <lineage>
        <taxon>Bacteria</taxon>
        <taxon>Candidatus Joergenseniibacteriota</taxon>
    </lineage>
</organism>
<protein>
    <recommendedName>
        <fullName evidence="8">Type II secretion system protein GspF domain-containing protein</fullName>
    </recommendedName>
</protein>
<dbReference type="InterPro" id="IPR042094">
    <property type="entry name" value="T2SS_GspF_sf"/>
</dbReference>
<keyword evidence="4 7" id="KW-0812">Transmembrane</keyword>
<evidence type="ECO:0000256" key="2">
    <source>
        <dbReference type="ARBA" id="ARBA00005745"/>
    </source>
</evidence>
<reference evidence="9 10" key="1">
    <citation type="journal article" date="2016" name="Nat. Commun.">
        <title>Thousands of microbial genomes shed light on interconnected biogeochemical processes in an aquifer system.</title>
        <authorList>
            <person name="Anantharaman K."/>
            <person name="Brown C.T."/>
            <person name="Hug L.A."/>
            <person name="Sharon I."/>
            <person name="Castelle C.J."/>
            <person name="Probst A.J."/>
            <person name="Thomas B.C."/>
            <person name="Singh A."/>
            <person name="Wilkins M.J."/>
            <person name="Karaoz U."/>
            <person name="Brodie E.L."/>
            <person name="Williams K.H."/>
            <person name="Hubbard S.S."/>
            <person name="Banfield J.F."/>
        </authorList>
    </citation>
    <scope>NUCLEOTIDE SEQUENCE [LARGE SCALE GENOMIC DNA]</scope>
</reference>
<comment type="caution">
    <text evidence="9">The sequence shown here is derived from an EMBL/GenBank/DDBJ whole genome shotgun (WGS) entry which is preliminary data.</text>
</comment>
<dbReference type="AlphaFoldDB" id="A0A1F6BLE9"/>
<accession>A0A1F6BLE9</accession>